<dbReference type="InterPro" id="IPR002073">
    <property type="entry name" value="PDEase_catalytic_dom"/>
</dbReference>
<dbReference type="PROSITE" id="PS50839">
    <property type="entry name" value="CHASE"/>
    <property type="match status" value="1"/>
</dbReference>
<evidence type="ECO:0000313" key="11">
    <source>
        <dbReference type="EMBL" id="KXZ49452.1"/>
    </source>
</evidence>
<feature type="binding site" evidence="4">
    <location>
        <position position="1121"/>
    </location>
    <ligand>
        <name>AMP</name>
        <dbReference type="ChEBI" id="CHEBI:456215"/>
    </ligand>
</feature>
<dbReference type="CDD" id="cd00077">
    <property type="entry name" value="HDc"/>
    <property type="match status" value="1"/>
</dbReference>
<evidence type="ECO:0000256" key="6">
    <source>
        <dbReference type="RuleBase" id="RU363067"/>
    </source>
</evidence>
<dbReference type="InterPro" id="IPR006189">
    <property type="entry name" value="CHASE_dom"/>
</dbReference>
<keyword evidence="2 6" id="KW-0378">Hydrolase</keyword>
<evidence type="ECO:0000256" key="7">
    <source>
        <dbReference type="SAM" id="MobiDB-lite"/>
    </source>
</evidence>
<organism evidence="11 12">
    <name type="scientific">Gonium pectorale</name>
    <name type="common">Green alga</name>
    <dbReference type="NCBI Taxonomy" id="33097"/>
    <lineage>
        <taxon>Eukaryota</taxon>
        <taxon>Viridiplantae</taxon>
        <taxon>Chlorophyta</taxon>
        <taxon>core chlorophytes</taxon>
        <taxon>Chlorophyceae</taxon>
        <taxon>CS clade</taxon>
        <taxon>Chlamydomonadales</taxon>
        <taxon>Volvocaceae</taxon>
        <taxon>Gonium</taxon>
    </lineage>
</organism>
<dbReference type="Gene3D" id="1.10.1300.10">
    <property type="entry name" value="3'5'-cyclic nucleotide phosphodiesterase, catalytic domain"/>
    <property type="match status" value="1"/>
</dbReference>
<dbReference type="InterPro" id="IPR042269">
    <property type="entry name" value="Ser_carbopepase_S28_SKS"/>
</dbReference>
<dbReference type="GO" id="GO:0004114">
    <property type="term" value="F:3',5'-cyclic-nucleotide phosphodiesterase activity"/>
    <property type="evidence" value="ECO:0007669"/>
    <property type="project" value="InterPro"/>
</dbReference>
<name>A0A150GHZ0_GONPE</name>
<gene>
    <name evidence="11" type="ORF">GPECTOR_21g678</name>
</gene>
<proteinExistence type="inferred from homology"/>
<evidence type="ECO:0000256" key="1">
    <source>
        <dbReference type="ARBA" id="ARBA00022723"/>
    </source>
</evidence>
<feature type="region of interest" description="Disordered" evidence="7">
    <location>
        <begin position="1214"/>
        <end position="1254"/>
    </location>
</feature>
<dbReference type="InterPro" id="IPR003607">
    <property type="entry name" value="HD/PDEase_dom"/>
</dbReference>
<evidence type="ECO:0000256" key="2">
    <source>
        <dbReference type="ARBA" id="ARBA00022801"/>
    </source>
</evidence>
<feature type="binding site" evidence="4">
    <location>
        <position position="1274"/>
    </location>
    <ligand>
        <name>AMP</name>
        <dbReference type="ChEBI" id="CHEBI:456215"/>
    </ligand>
</feature>
<feature type="transmembrane region" description="Helical" evidence="8">
    <location>
        <begin position="603"/>
        <end position="628"/>
    </location>
</feature>
<dbReference type="EMBL" id="LSYV01000022">
    <property type="protein sequence ID" value="KXZ49452.1"/>
    <property type="molecule type" value="Genomic_DNA"/>
</dbReference>
<dbReference type="Proteomes" id="UP000075714">
    <property type="component" value="Unassembled WGS sequence"/>
</dbReference>
<feature type="binding site" evidence="5">
    <location>
        <position position="1274"/>
    </location>
    <ligand>
        <name>Zn(2+)</name>
        <dbReference type="ChEBI" id="CHEBI:29105"/>
        <label>1</label>
    </ligand>
</feature>
<dbReference type="InterPro" id="IPR029058">
    <property type="entry name" value="AB_hydrolase_fold"/>
</dbReference>
<evidence type="ECO:0000256" key="8">
    <source>
        <dbReference type="SAM" id="Phobius"/>
    </source>
</evidence>
<dbReference type="Gene3D" id="1.20.120.980">
    <property type="entry name" value="Serine carboxypeptidase S28, SKS domain"/>
    <property type="match status" value="1"/>
</dbReference>
<feature type="domain" description="PDEase" evidence="10">
    <location>
        <begin position="1003"/>
        <end position="1361"/>
    </location>
</feature>
<dbReference type="PROSITE" id="PS00126">
    <property type="entry name" value="PDEASE_I_1"/>
    <property type="match status" value="1"/>
</dbReference>
<keyword evidence="8" id="KW-0812">Transmembrane</keyword>
<dbReference type="SUPFAM" id="SSF109604">
    <property type="entry name" value="HD-domain/PDEase-like"/>
    <property type="match status" value="1"/>
</dbReference>
<evidence type="ECO:0000256" key="3">
    <source>
        <dbReference type="PIRSR" id="PIRSR623088-1"/>
    </source>
</evidence>
<feature type="binding site" evidence="5">
    <location>
        <position position="1120"/>
    </location>
    <ligand>
        <name>Zn(2+)</name>
        <dbReference type="ChEBI" id="CHEBI:29105"/>
        <label>1</label>
    </ligand>
</feature>
<feature type="compositionally biased region" description="Polar residues" evidence="7">
    <location>
        <begin position="1214"/>
        <end position="1231"/>
    </location>
</feature>
<keyword evidence="1 5" id="KW-0479">Metal-binding</keyword>
<reference evidence="12" key="1">
    <citation type="journal article" date="2016" name="Nat. Commun.">
        <title>The Gonium pectorale genome demonstrates co-option of cell cycle regulation during the evolution of multicellularity.</title>
        <authorList>
            <person name="Hanschen E.R."/>
            <person name="Marriage T.N."/>
            <person name="Ferris P.J."/>
            <person name="Hamaji T."/>
            <person name="Toyoda A."/>
            <person name="Fujiyama A."/>
            <person name="Neme R."/>
            <person name="Noguchi H."/>
            <person name="Minakuchi Y."/>
            <person name="Suzuki M."/>
            <person name="Kawai-Toyooka H."/>
            <person name="Smith D.R."/>
            <person name="Sparks H."/>
            <person name="Anderson J."/>
            <person name="Bakaric R."/>
            <person name="Luria V."/>
            <person name="Karger A."/>
            <person name="Kirschner M.W."/>
            <person name="Durand P.M."/>
            <person name="Michod R.E."/>
            <person name="Nozaki H."/>
            <person name="Olson B.J."/>
        </authorList>
    </citation>
    <scope>NUCLEOTIDE SEQUENCE [LARGE SCALE GENOMIC DNA]</scope>
    <source>
        <strain evidence="12">NIES-2863</strain>
    </source>
</reference>
<evidence type="ECO:0000256" key="5">
    <source>
        <dbReference type="PIRSR" id="PIRSR623088-3"/>
    </source>
</evidence>
<evidence type="ECO:0000259" key="10">
    <source>
        <dbReference type="PROSITE" id="PS51845"/>
    </source>
</evidence>
<keyword evidence="8" id="KW-0472">Membrane</keyword>
<feature type="domain" description="CHASE" evidence="9">
    <location>
        <begin position="416"/>
        <end position="528"/>
    </location>
</feature>
<dbReference type="InterPro" id="IPR023088">
    <property type="entry name" value="PDEase"/>
</dbReference>
<evidence type="ECO:0000256" key="4">
    <source>
        <dbReference type="PIRSR" id="PIRSR623088-2"/>
    </source>
</evidence>
<feature type="binding site" evidence="5">
    <location>
        <position position="1121"/>
    </location>
    <ligand>
        <name>Zn(2+)</name>
        <dbReference type="ChEBI" id="CHEBI:29105"/>
        <label>2</label>
    </ligand>
</feature>
<dbReference type="OrthoDB" id="2130629at2759"/>
<keyword evidence="12" id="KW-1185">Reference proteome</keyword>
<comment type="cofactor">
    <cofactor evidence="6">
        <name>a divalent metal cation</name>
        <dbReference type="ChEBI" id="CHEBI:60240"/>
    </cofactor>
    <text evidence="6">Binds 2 divalent metal cations per subunit. Site 1 may preferentially bind zinc ions, while site 2 has a preference for magnesium and/or manganese ions.</text>
</comment>
<dbReference type="Pfam" id="PF00233">
    <property type="entry name" value="PDEase_I"/>
    <property type="match status" value="1"/>
</dbReference>
<feature type="compositionally biased region" description="Polar residues" evidence="7">
    <location>
        <begin position="1241"/>
        <end position="1251"/>
    </location>
</feature>
<keyword evidence="8" id="KW-1133">Transmembrane helix</keyword>
<feature type="binding site" evidence="5">
    <location>
        <position position="1121"/>
    </location>
    <ligand>
        <name>Zn(2+)</name>
        <dbReference type="ChEBI" id="CHEBI:29105"/>
        <label>1</label>
    </ligand>
</feature>
<dbReference type="PROSITE" id="PS51845">
    <property type="entry name" value="PDEASE_I_2"/>
    <property type="match status" value="1"/>
</dbReference>
<dbReference type="InterPro" id="IPR023174">
    <property type="entry name" value="PDEase_CS"/>
</dbReference>
<dbReference type="GO" id="GO:0006508">
    <property type="term" value="P:proteolysis"/>
    <property type="evidence" value="ECO:0007669"/>
    <property type="project" value="InterPro"/>
</dbReference>
<feature type="binding site" evidence="4">
    <location>
        <position position="1325"/>
    </location>
    <ligand>
        <name>AMP</name>
        <dbReference type="ChEBI" id="CHEBI:456215"/>
    </ligand>
</feature>
<dbReference type="GO" id="GO:0070008">
    <property type="term" value="F:serine-type exopeptidase activity"/>
    <property type="evidence" value="ECO:0007669"/>
    <property type="project" value="InterPro"/>
</dbReference>
<dbReference type="EC" id="3.1.4.-" evidence="6"/>
<dbReference type="STRING" id="33097.A0A150GHZ0"/>
<feature type="binding site" evidence="4">
    <location>
        <begin position="1079"/>
        <end position="1083"/>
    </location>
    <ligand>
        <name>AMP</name>
        <dbReference type="ChEBI" id="CHEBI:456215"/>
    </ligand>
</feature>
<dbReference type="InterPro" id="IPR008758">
    <property type="entry name" value="Peptidase_S28"/>
</dbReference>
<dbReference type="Pfam" id="PF05577">
    <property type="entry name" value="Peptidase_S28"/>
    <property type="match status" value="1"/>
</dbReference>
<dbReference type="GO" id="GO:0007165">
    <property type="term" value="P:signal transduction"/>
    <property type="evidence" value="ECO:0007669"/>
    <property type="project" value="InterPro"/>
</dbReference>
<dbReference type="SUPFAM" id="SSF53474">
    <property type="entry name" value="alpha/beta-Hydrolases"/>
    <property type="match status" value="1"/>
</dbReference>
<dbReference type="GO" id="GO:0046872">
    <property type="term" value="F:metal ion binding"/>
    <property type="evidence" value="ECO:0007669"/>
    <property type="project" value="UniProtKB-KW"/>
</dbReference>
<comment type="caution">
    <text evidence="11">The sequence shown here is derived from an EMBL/GenBank/DDBJ whole genome shotgun (WGS) entry which is preliminary data.</text>
</comment>
<dbReference type="PANTHER" id="PTHR11347">
    <property type="entry name" value="CYCLIC NUCLEOTIDE PHOSPHODIESTERASE"/>
    <property type="match status" value="1"/>
</dbReference>
<dbReference type="Gene3D" id="3.40.50.1820">
    <property type="entry name" value="alpha/beta hydrolase"/>
    <property type="match status" value="1"/>
</dbReference>
<sequence>MQRYFICDKYWGQSPGGARGPIFFYAGNEADVTVYVNATGLMWENAHDFGALIVFAEHRYYGKTQPFGPDSWAVDPSYLTVEQAMSDYATLIWHLLRDLQAEDSPVIAFGGSYGGMLAAWMRVKYPHLVAGAVAASAPVGAFPGVWGWEPSRFWEVVTYDATEPAGSLPECAPNVRSAFKHLMELGATEQGRTLLRRLLRLCDPIQDEAAAVDAAYWLQASTVLQGAFDAFAMGNYPYPSSYISDNPDHPLPAWPMRAACLRMAGTGLHPTDLIEALREAAGVLYNVTGDVKCYDTQTSGPAAGNRGPWDYQWCTELMAQELPYYPATGVSDMFWDQGGFDFDRVNSHCREAWGVTPRPHWSAITYGGLDFRYASNIVFSNGLYDPWSGFGVLTNVSDSVVAVIIPEAPGQALQLSPSGVIRLVYPKGDEYIIGLDVFAVPDAYIRASLNRSLEAPDLSIDGPLPPPEGSNITGVLVVRQAIFVRAEGPQESFGRPDQPNVVCGAQCGYNATSGTMFWGFASGTIFLDAQGVPVSSAGLSPMRFLEERGFRYALIAPRVAGKDGPTVVASSAVMPSDGVEAALHVTDVEWILVVGPRDGWFPAWYGGLVAAVILLSLAASMMLFAILVSRRQNQMLLAALLPRELIRDLRNEKASSLGPRHFHSESPADLLMALLGRLLAGQAPDLRDVVLLRTVLLQHMDVYKPLDINDRIKDAQLDNDVASALMRQLGTTDTMGGKSWPEVGIGLATATSNAARSLRASVSGRMPSQLSDCPASASRQRELQLREECQSLPGALAYIIVADMEAEQAVATAASARRQVVPLSADDDAVAGSGMLTPASCANEDASSLAAEAASARSHGTLSTLQRQPSAGTPRFSGSGVFLRVGTSNMGPADGVLGSAQSLSRCVVVLPPTNGTAAAEAASSLLGGGGGGPHMALRVQARAGPVPGDHGLPGPYAAGDAALPAAAAGTLMPAHGEGGSRSILGSPCPEALASMQHSMYMPPPRAMVDEVERLLAQVDSWQFDTWALQEASGGHALSVLGYYLIQRAGLMERFRIEPLTLARLLRTLESGYSSSNPYHNATHAADVLRSLHVLLHGARMTAHYLDPLGLLAAYFAAVVHDYGHHGLTNDFLIATSHPLAVRYNDRCPMESHHCAAAFSLLAERPEVNALAGLTRTERNAFRKQVIELVLATDMKQHFAILNHFTAVHKISSTGAPSGKQLSGRSPLTPESSGRHFARDVSSGTPAEQSITGDPVPIDDAERLLSLQVALKVADIGHLGADQRTHKRWLSVLEEEFFAQGDRERQLGLSISPLFDREKQGVSKSQVGFFKVVALPLVNAFVSAFPGASPMMRCFVTNYEYW</sequence>
<evidence type="ECO:0000259" key="9">
    <source>
        <dbReference type="PROSITE" id="PS50839"/>
    </source>
</evidence>
<dbReference type="PRINTS" id="PR00387">
    <property type="entry name" value="PDIESTERASE1"/>
</dbReference>
<dbReference type="InterPro" id="IPR036971">
    <property type="entry name" value="PDEase_catalytic_dom_sf"/>
</dbReference>
<accession>A0A150GHZ0</accession>
<comment type="similarity">
    <text evidence="6">Belongs to the cyclic nucleotide phosphodiesterase family.</text>
</comment>
<feature type="active site" description="Proton donor" evidence="3">
    <location>
        <position position="1079"/>
    </location>
</feature>
<protein>
    <recommendedName>
        <fullName evidence="6">Phosphodiesterase</fullName>
        <ecNumber evidence="6">3.1.4.-</ecNumber>
    </recommendedName>
</protein>
<feature type="binding site" evidence="5">
    <location>
        <position position="1083"/>
    </location>
    <ligand>
        <name>Zn(2+)</name>
        <dbReference type="ChEBI" id="CHEBI:29105"/>
        <label>1</label>
    </ligand>
</feature>
<evidence type="ECO:0000313" key="12">
    <source>
        <dbReference type="Proteomes" id="UP000075714"/>
    </source>
</evidence>